<proteinExistence type="predicted"/>
<feature type="region of interest" description="Disordered" evidence="2">
    <location>
        <begin position="63"/>
        <end position="118"/>
    </location>
</feature>
<evidence type="ECO:0000313" key="4">
    <source>
        <dbReference type="Proteomes" id="UP000054937"/>
    </source>
</evidence>
<evidence type="ECO:0000256" key="1">
    <source>
        <dbReference type="SAM" id="Coils"/>
    </source>
</evidence>
<feature type="compositionally biased region" description="Polar residues" evidence="2">
    <location>
        <begin position="107"/>
        <end position="118"/>
    </location>
</feature>
<evidence type="ECO:0000313" key="3">
    <source>
        <dbReference type="EMBL" id="KRW99960.1"/>
    </source>
</evidence>
<dbReference type="Proteomes" id="UP000054937">
    <property type="component" value="Unassembled WGS sequence"/>
</dbReference>
<dbReference type="InParanoid" id="A0A0V0QCM9"/>
<comment type="caution">
    <text evidence="3">The sequence shown here is derived from an EMBL/GenBank/DDBJ whole genome shotgun (WGS) entry which is preliminary data.</text>
</comment>
<organism evidence="3 4">
    <name type="scientific">Pseudocohnilembus persalinus</name>
    <name type="common">Ciliate</name>
    <dbReference type="NCBI Taxonomy" id="266149"/>
    <lineage>
        <taxon>Eukaryota</taxon>
        <taxon>Sar</taxon>
        <taxon>Alveolata</taxon>
        <taxon>Ciliophora</taxon>
        <taxon>Intramacronucleata</taxon>
        <taxon>Oligohymenophorea</taxon>
        <taxon>Scuticociliatia</taxon>
        <taxon>Philasterida</taxon>
        <taxon>Pseudocohnilembidae</taxon>
        <taxon>Pseudocohnilembus</taxon>
    </lineage>
</organism>
<protein>
    <submittedName>
        <fullName evidence="3">Uncharacterized protein</fullName>
    </submittedName>
</protein>
<keyword evidence="1" id="KW-0175">Coiled coil</keyword>
<feature type="compositionally biased region" description="Low complexity" evidence="2">
    <location>
        <begin position="91"/>
        <end position="105"/>
    </location>
</feature>
<sequence length="118" mass="13756">MDNKAIDSSQSGNFNQIRDIQRSFDNVSRKLEEKQEEVTNLLLEQRYLREENSKLRLTCYKLEQRSGKKDSGDQSNMQRSQNDSEIQENLKSISQSAKQAQQRARNLNENRGSSSRDE</sequence>
<dbReference type="EMBL" id="LDAU01000202">
    <property type="protein sequence ID" value="KRW99960.1"/>
    <property type="molecule type" value="Genomic_DNA"/>
</dbReference>
<dbReference type="AlphaFoldDB" id="A0A0V0QCM9"/>
<feature type="coiled-coil region" evidence="1">
    <location>
        <begin position="17"/>
        <end position="51"/>
    </location>
</feature>
<name>A0A0V0QCM9_PSEPJ</name>
<gene>
    <name evidence="3" type="ORF">PPERSA_12636</name>
</gene>
<reference evidence="3 4" key="1">
    <citation type="journal article" date="2015" name="Sci. Rep.">
        <title>Genome of the facultative scuticociliatosis pathogen Pseudocohnilembus persalinus provides insight into its virulence through horizontal gene transfer.</title>
        <authorList>
            <person name="Xiong J."/>
            <person name="Wang G."/>
            <person name="Cheng J."/>
            <person name="Tian M."/>
            <person name="Pan X."/>
            <person name="Warren A."/>
            <person name="Jiang C."/>
            <person name="Yuan D."/>
            <person name="Miao W."/>
        </authorList>
    </citation>
    <scope>NUCLEOTIDE SEQUENCE [LARGE SCALE GENOMIC DNA]</scope>
    <source>
        <strain evidence="3">36N120E</strain>
    </source>
</reference>
<feature type="compositionally biased region" description="Polar residues" evidence="2">
    <location>
        <begin position="73"/>
        <end position="90"/>
    </location>
</feature>
<feature type="compositionally biased region" description="Basic and acidic residues" evidence="2">
    <location>
        <begin position="63"/>
        <end position="72"/>
    </location>
</feature>
<accession>A0A0V0QCM9</accession>
<keyword evidence="4" id="KW-1185">Reference proteome</keyword>
<evidence type="ECO:0000256" key="2">
    <source>
        <dbReference type="SAM" id="MobiDB-lite"/>
    </source>
</evidence>